<sequence length="108" mass="11644">MGFLGFGSSNDNAPSIAPTTTPTPSAPADPRSQQIKNELITKVSQEIATANATALVNALTENCYKLCIFKPASSLSAEENKCIEDCSAKFMRSWNLISKSYINRINQG</sequence>
<name>A0ACB5T9E6_AMBMO</name>
<protein>
    <submittedName>
        <fullName evidence="1">Unnamed protein product</fullName>
    </submittedName>
</protein>
<keyword evidence="2" id="KW-1185">Reference proteome</keyword>
<evidence type="ECO:0000313" key="1">
    <source>
        <dbReference type="EMBL" id="GME83092.1"/>
    </source>
</evidence>
<accession>A0ACB5T9E6</accession>
<comment type="caution">
    <text evidence="1">The sequence shown here is derived from an EMBL/GenBank/DDBJ whole genome shotgun (WGS) entry which is preliminary data.</text>
</comment>
<dbReference type="EMBL" id="BSXS01004498">
    <property type="protein sequence ID" value="GME83092.1"/>
    <property type="molecule type" value="Genomic_DNA"/>
</dbReference>
<evidence type="ECO:0000313" key="2">
    <source>
        <dbReference type="Proteomes" id="UP001165064"/>
    </source>
</evidence>
<reference evidence="1" key="1">
    <citation type="submission" date="2023-04" db="EMBL/GenBank/DDBJ databases">
        <title>Ambrosiozyma monospora NBRC 10751.</title>
        <authorList>
            <person name="Ichikawa N."/>
            <person name="Sato H."/>
            <person name="Tonouchi N."/>
        </authorList>
    </citation>
    <scope>NUCLEOTIDE SEQUENCE</scope>
    <source>
        <strain evidence="1">NBRC 10751</strain>
    </source>
</reference>
<organism evidence="1 2">
    <name type="scientific">Ambrosiozyma monospora</name>
    <name type="common">Yeast</name>
    <name type="synonym">Endomycopsis monosporus</name>
    <dbReference type="NCBI Taxonomy" id="43982"/>
    <lineage>
        <taxon>Eukaryota</taxon>
        <taxon>Fungi</taxon>
        <taxon>Dikarya</taxon>
        <taxon>Ascomycota</taxon>
        <taxon>Saccharomycotina</taxon>
        <taxon>Pichiomycetes</taxon>
        <taxon>Pichiales</taxon>
        <taxon>Pichiaceae</taxon>
        <taxon>Ambrosiozyma</taxon>
    </lineage>
</organism>
<gene>
    <name evidence="1" type="ORF">Amon02_000594200</name>
</gene>
<dbReference type="Proteomes" id="UP001165064">
    <property type="component" value="Unassembled WGS sequence"/>
</dbReference>
<proteinExistence type="predicted"/>